<evidence type="ECO:0000256" key="1">
    <source>
        <dbReference type="ARBA" id="ARBA00004141"/>
    </source>
</evidence>
<dbReference type="Pfam" id="PF04142">
    <property type="entry name" value="Nuc_sug_transp"/>
    <property type="match status" value="1"/>
</dbReference>
<evidence type="ECO:0000313" key="7">
    <source>
        <dbReference type="Proteomes" id="UP001211065"/>
    </source>
</evidence>
<feature type="transmembrane region" description="Helical" evidence="5">
    <location>
        <begin position="309"/>
        <end position="328"/>
    </location>
</feature>
<dbReference type="InterPro" id="IPR007271">
    <property type="entry name" value="Nuc_sug_transpt"/>
</dbReference>
<feature type="transmembrane region" description="Helical" evidence="5">
    <location>
        <begin position="236"/>
        <end position="253"/>
    </location>
</feature>
<evidence type="ECO:0000313" key="6">
    <source>
        <dbReference type="EMBL" id="KAJ3223184.1"/>
    </source>
</evidence>
<gene>
    <name evidence="6" type="ORF">HK099_001435</name>
</gene>
<keyword evidence="3 5" id="KW-1133">Transmembrane helix</keyword>
<sequence>MLFTGTINTILNKLQDNVCISNCDAPDKRDRHTFEQPLWQTMTMFVGETCCLIVYYASTFYENRKKKVGNSHQSNLNESSPLIPNSSDIVEIIDEDGLIEMHGWANLWFWLPTVCDLISTTLMNVGLIYISASIYQMLRGSLVLFTGTLSVIFLHKRHPLYRWIALILVFFGVFIVGLSSVIEKGDASTVSPEKSIIGVTMVILAQIFTASQFVIEEKILCKYSTAPLKAVGLEGLFGLISSVILLPPLYLFFGKNGPPGGFFDIPEGFRQVFGYEEILYSGIGIILSIAFFNWFGLSVTRHISATSRSTIDTCRTLFIWMVSIQLGWETFNWVQVLGFMVLLPGTLMFNDVFKYLFEKKSTEFEEITDDN</sequence>
<comment type="subcellular location">
    <subcellularLocation>
        <location evidence="1">Membrane</location>
        <topology evidence="1">Multi-pass membrane protein</topology>
    </subcellularLocation>
</comment>
<keyword evidence="2 5" id="KW-0812">Transmembrane</keyword>
<feature type="transmembrane region" description="Helical" evidence="5">
    <location>
        <begin position="194"/>
        <end position="215"/>
    </location>
</feature>
<dbReference type="EMBL" id="JADGJW010000140">
    <property type="protein sequence ID" value="KAJ3223184.1"/>
    <property type="molecule type" value="Genomic_DNA"/>
</dbReference>
<dbReference type="SUPFAM" id="SSF103481">
    <property type="entry name" value="Multidrug resistance efflux transporter EmrE"/>
    <property type="match status" value="1"/>
</dbReference>
<dbReference type="GO" id="GO:0000139">
    <property type="term" value="C:Golgi membrane"/>
    <property type="evidence" value="ECO:0007669"/>
    <property type="project" value="InterPro"/>
</dbReference>
<dbReference type="AlphaFoldDB" id="A0AAD5Y185"/>
<evidence type="ECO:0000256" key="3">
    <source>
        <dbReference type="ARBA" id="ARBA00022989"/>
    </source>
</evidence>
<feature type="transmembrane region" description="Helical" evidence="5">
    <location>
        <begin position="161"/>
        <end position="182"/>
    </location>
</feature>
<dbReference type="InterPro" id="IPR037185">
    <property type="entry name" value="EmrE-like"/>
</dbReference>
<evidence type="ECO:0000256" key="4">
    <source>
        <dbReference type="ARBA" id="ARBA00023136"/>
    </source>
</evidence>
<protein>
    <recommendedName>
        <fullName evidence="8">Solute carrier family 35 member F6</fullName>
    </recommendedName>
</protein>
<dbReference type="Proteomes" id="UP001211065">
    <property type="component" value="Unassembled WGS sequence"/>
</dbReference>
<organism evidence="6 7">
    <name type="scientific">Clydaea vesicula</name>
    <dbReference type="NCBI Taxonomy" id="447962"/>
    <lineage>
        <taxon>Eukaryota</taxon>
        <taxon>Fungi</taxon>
        <taxon>Fungi incertae sedis</taxon>
        <taxon>Chytridiomycota</taxon>
        <taxon>Chytridiomycota incertae sedis</taxon>
        <taxon>Chytridiomycetes</taxon>
        <taxon>Lobulomycetales</taxon>
        <taxon>Lobulomycetaceae</taxon>
        <taxon>Clydaea</taxon>
    </lineage>
</organism>
<evidence type="ECO:0000256" key="5">
    <source>
        <dbReference type="SAM" id="Phobius"/>
    </source>
</evidence>
<feature type="transmembrane region" description="Helical" evidence="5">
    <location>
        <begin position="136"/>
        <end position="154"/>
    </location>
</feature>
<keyword evidence="7" id="KW-1185">Reference proteome</keyword>
<feature type="transmembrane region" description="Helical" evidence="5">
    <location>
        <begin position="38"/>
        <end position="57"/>
    </location>
</feature>
<evidence type="ECO:0000256" key="2">
    <source>
        <dbReference type="ARBA" id="ARBA00022692"/>
    </source>
</evidence>
<comment type="caution">
    <text evidence="6">The sequence shown here is derived from an EMBL/GenBank/DDBJ whole genome shotgun (WGS) entry which is preliminary data.</text>
</comment>
<dbReference type="GO" id="GO:0015165">
    <property type="term" value="F:pyrimidine nucleotide-sugar transmembrane transporter activity"/>
    <property type="evidence" value="ECO:0007669"/>
    <property type="project" value="InterPro"/>
</dbReference>
<feature type="transmembrane region" description="Helical" evidence="5">
    <location>
        <begin position="278"/>
        <end position="297"/>
    </location>
</feature>
<dbReference type="InterPro" id="IPR012404">
    <property type="entry name" value="UCP036436"/>
</dbReference>
<dbReference type="PIRSF" id="PIRSF036436">
    <property type="entry name" value="UCP036436"/>
    <property type="match status" value="1"/>
</dbReference>
<reference evidence="6" key="1">
    <citation type="submission" date="2020-05" db="EMBL/GenBank/DDBJ databases">
        <title>Phylogenomic resolution of chytrid fungi.</title>
        <authorList>
            <person name="Stajich J.E."/>
            <person name="Amses K."/>
            <person name="Simmons R."/>
            <person name="Seto K."/>
            <person name="Myers J."/>
            <person name="Bonds A."/>
            <person name="Quandt C.A."/>
            <person name="Barry K."/>
            <person name="Liu P."/>
            <person name="Grigoriev I."/>
            <person name="Longcore J.E."/>
            <person name="James T.Y."/>
        </authorList>
    </citation>
    <scope>NUCLEOTIDE SEQUENCE</scope>
    <source>
        <strain evidence="6">JEL0476</strain>
    </source>
</reference>
<name>A0AAD5Y185_9FUNG</name>
<dbReference type="PANTHER" id="PTHR13146:SF0">
    <property type="entry name" value="SOLUTE CARRIER FAMILY 35 MEMBER F6"/>
    <property type="match status" value="1"/>
</dbReference>
<dbReference type="PANTHER" id="PTHR13146">
    <property type="match status" value="1"/>
</dbReference>
<evidence type="ECO:0008006" key="8">
    <source>
        <dbReference type="Google" id="ProtNLM"/>
    </source>
</evidence>
<keyword evidence="4 5" id="KW-0472">Membrane</keyword>
<accession>A0AAD5Y185</accession>
<proteinExistence type="predicted"/>
<feature type="transmembrane region" description="Helical" evidence="5">
    <location>
        <begin position="107"/>
        <end position="130"/>
    </location>
</feature>